<gene>
    <name evidence="2" type="ORF">ABID41_002943</name>
</gene>
<dbReference type="Proteomes" id="UP001549110">
    <property type="component" value="Unassembled WGS sequence"/>
</dbReference>
<dbReference type="SUPFAM" id="SSF54593">
    <property type="entry name" value="Glyoxalase/Bleomycin resistance protein/Dihydroxybiphenyl dioxygenase"/>
    <property type="match status" value="1"/>
</dbReference>
<dbReference type="InterPro" id="IPR029068">
    <property type="entry name" value="Glyas_Bleomycin-R_OHBP_Dase"/>
</dbReference>
<dbReference type="PANTHER" id="PTHR34109">
    <property type="entry name" value="BNAUNNG04460D PROTEIN-RELATED"/>
    <property type="match status" value="1"/>
</dbReference>
<evidence type="ECO:0000313" key="3">
    <source>
        <dbReference type="Proteomes" id="UP001549110"/>
    </source>
</evidence>
<organism evidence="2 3">
    <name type="scientific">Phenylobacterium koreense</name>
    <dbReference type="NCBI Taxonomy" id="266125"/>
    <lineage>
        <taxon>Bacteria</taxon>
        <taxon>Pseudomonadati</taxon>
        <taxon>Pseudomonadota</taxon>
        <taxon>Alphaproteobacteria</taxon>
        <taxon>Caulobacterales</taxon>
        <taxon>Caulobacteraceae</taxon>
        <taxon>Phenylobacterium</taxon>
    </lineage>
</organism>
<accession>A0ABV2ELA4</accession>
<dbReference type="EMBL" id="JBEPLU010000002">
    <property type="protein sequence ID" value="MET3527825.1"/>
    <property type="molecule type" value="Genomic_DNA"/>
</dbReference>
<dbReference type="RefSeq" id="WP_354297911.1">
    <property type="nucleotide sequence ID" value="NZ_JBEPLU010000002.1"/>
</dbReference>
<evidence type="ECO:0000259" key="1">
    <source>
        <dbReference type="PROSITE" id="PS51819"/>
    </source>
</evidence>
<name>A0ABV2ELA4_9CAUL</name>
<protein>
    <submittedName>
        <fullName evidence="2">Glyoxalase superfamily protein PhnB</fullName>
    </submittedName>
</protein>
<dbReference type="Gene3D" id="3.30.720.110">
    <property type="match status" value="1"/>
</dbReference>
<comment type="caution">
    <text evidence="2">The sequence shown here is derived from an EMBL/GenBank/DDBJ whole genome shotgun (WGS) entry which is preliminary data.</text>
</comment>
<dbReference type="Pfam" id="PF00903">
    <property type="entry name" value="Glyoxalase"/>
    <property type="match status" value="1"/>
</dbReference>
<sequence>MSERKPTIGPLLWYLDPTAAIAWLEKAFGFQTQMVVEDGQGGVIHSELTLGDGYIMVVGPPDGRSTSPAAFGGRSTQSVHVQLTEGLDALCERARAAGAPIEREPADQPYGDRVFTCRDLEDHPWSFGQTVQVLSAEEMSKATGLAIKTQGGVSS</sequence>
<feature type="domain" description="VOC" evidence="1">
    <location>
        <begin position="4"/>
        <end position="130"/>
    </location>
</feature>
<keyword evidence="3" id="KW-1185">Reference proteome</keyword>
<evidence type="ECO:0000313" key="2">
    <source>
        <dbReference type="EMBL" id="MET3527825.1"/>
    </source>
</evidence>
<dbReference type="InterPro" id="IPR037523">
    <property type="entry name" value="VOC_core"/>
</dbReference>
<dbReference type="InterPro" id="IPR004360">
    <property type="entry name" value="Glyas_Fos-R_dOase_dom"/>
</dbReference>
<dbReference type="Gene3D" id="3.30.720.120">
    <property type="match status" value="1"/>
</dbReference>
<proteinExistence type="predicted"/>
<dbReference type="PANTHER" id="PTHR34109:SF1">
    <property type="entry name" value="VOC DOMAIN-CONTAINING PROTEIN"/>
    <property type="match status" value="1"/>
</dbReference>
<dbReference type="PROSITE" id="PS51819">
    <property type="entry name" value="VOC"/>
    <property type="match status" value="1"/>
</dbReference>
<reference evidence="2 3" key="1">
    <citation type="submission" date="2024-06" db="EMBL/GenBank/DDBJ databases">
        <title>Genomic Encyclopedia of Type Strains, Phase IV (KMG-IV): sequencing the most valuable type-strain genomes for metagenomic binning, comparative biology and taxonomic classification.</title>
        <authorList>
            <person name="Goeker M."/>
        </authorList>
    </citation>
    <scope>NUCLEOTIDE SEQUENCE [LARGE SCALE GENOMIC DNA]</scope>
    <source>
        <strain evidence="2 3">DSM 17809</strain>
    </source>
</reference>